<gene>
    <name evidence="3" type="ORF">HETSPECPRED_002205</name>
</gene>
<dbReference type="GO" id="GO:0019369">
    <property type="term" value="P:arachidonate metabolic process"/>
    <property type="evidence" value="ECO:0007669"/>
    <property type="project" value="TreeGrafter"/>
</dbReference>
<sequence length="204" mass="23513">MNPALDRNPSPAHDIPIWQVSRANSAAPTYFKQAKMNETHYLDGGFGEKNNPSGEIFDEVRVMNNQMQDPTSIFISIGIGRSNDMSRFSSGKSATSRLRKVITFAKKLPTNAEVMHRNMLQHQENFKLNCNRFDVEQGLDMMKPDEWRVRGKLRVKMRWQMPQFPHSKEAYFGIIQREGSTSQACQLQVQRRIRPFNLTRHASG</sequence>
<dbReference type="GO" id="GO:0016042">
    <property type="term" value="P:lipid catabolic process"/>
    <property type="evidence" value="ECO:0007669"/>
    <property type="project" value="UniProtKB-KW"/>
</dbReference>
<accession>A0A8H3J3T5</accession>
<name>A0A8H3J3T5_9LECA</name>
<dbReference type="AlphaFoldDB" id="A0A8H3J3T5"/>
<protein>
    <recommendedName>
        <fullName evidence="5">PNPLA domain-containing protein</fullName>
    </recommendedName>
</protein>
<organism evidence="3 4">
    <name type="scientific">Heterodermia speciosa</name>
    <dbReference type="NCBI Taxonomy" id="116794"/>
    <lineage>
        <taxon>Eukaryota</taxon>
        <taxon>Fungi</taxon>
        <taxon>Dikarya</taxon>
        <taxon>Ascomycota</taxon>
        <taxon>Pezizomycotina</taxon>
        <taxon>Lecanoromycetes</taxon>
        <taxon>OSLEUM clade</taxon>
        <taxon>Lecanoromycetidae</taxon>
        <taxon>Caliciales</taxon>
        <taxon>Physciaceae</taxon>
        <taxon>Heterodermia</taxon>
    </lineage>
</organism>
<evidence type="ECO:0000256" key="2">
    <source>
        <dbReference type="ARBA" id="ARBA00022963"/>
    </source>
</evidence>
<dbReference type="SUPFAM" id="SSF52151">
    <property type="entry name" value="FabD/lysophospholipase-like"/>
    <property type="match status" value="1"/>
</dbReference>
<dbReference type="PANTHER" id="PTHR24185">
    <property type="entry name" value="CALCIUM-INDEPENDENT PHOSPHOLIPASE A2-GAMMA"/>
    <property type="match status" value="1"/>
</dbReference>
<dbReference type="Gene3D" id="3.40.1090.10">
    <property type="entry name" value="Cytosolic phospholipase A2 catalytic domain"/>
    <property type="match status" value="1"/>
</dbReference>
<keyword evidence="2" id="KW-0442">Lipid degradation</keyword>
<dbReference type="InterPro" id="IPR016035">
    <property type="entry name" value="Acyl_Trfase/lysoPLipase"/>
</dbReference>
<evidence type="ECO:0000313" key="4">
    <source>
        <dbReference type="Proteomes" id="UP000664521"/>
    </source>
</evidence>
<dbReference type="Proteomes" id="UP000664521">
    <property type="component" value="Unassembled WGS sequence"/>
</dbReference>
<keyword evidence="2" id="KW-0443">Lipid metabolism</keyword>
<proteinExistence type="predicted"/>
<keyword evidence="4" id="KW-1185">Reference proteome</keyword>
<evidence type="ECO:0000256" key="1">
    <source>
        <dbReference type="ARBA" id="ARBA00022801"/>
    </source>
</evidence>
<reference evidence="3" key="1">
    <citation type="submission" date="2021-03" db="EMBL/GenBank/DDBJ databases">
        <authorList>
            <person name="Tagirdzhanova G."/>
        </authorList>
    </citation>
    <scope>NUCLEOTIDE SEQUENCE</scope>
</reference>
<dbReference type="OrthoDB" id="1658288at2759"/>
<keyword evidence="1" id="KW-0378">Hydrolase</keyword>
<comment type="caution">
    <text evidence="3">The sequence shown here is derived from an EMBL/GenBank/DDBJ whole genome shotgun (WGS) entry which is preliminary data.</text>
</comment>
<evidence type="ECO:0008006" key="5">
    <source>
        <dbReference type="Google" id="ProtNLM"/>
    </source>
</evidence>
<dbReference type="GO" id="GO:0047499">
    <property type="term" value="F:calcium-independent phospholipase A2 activity"/>
    <property type="evidence" value="ECO:0007669"/>
    <property type="project" value="TreeGrafter"/>
</dbReference>
<dbReference type="EMBL" id="CAJPDS010000147">
    <property type="protein sequence ID" value="CAF9940211.1"/>
    <property type="molecule type" value="Genomic_DNA"/>
</dbReference>
<dbReference type="PANTHER" id="PTHR24185:SF1">
    <property type="entry name" value="CALCIUM-INDEPENDENT PHOSPHOLIPASE A2-GAMMA"/>
    <property type="match status" value="1"/>
</dbReference>
<dbReference type="GO" id="GO:0016020">
    <property type="term" value="C:membrane"/>
    <property type="evidence" value="ECO:0007669"/>
    <property type="project" value="TreeGrafter"/>
</dbReference>
<evidence type="ECO:0000313" key="3">
    <source>
        <dbReference type="EMBL" id="CAF9940211.1"/>
    </source>
</evidence>